<protein>
    <submittedName>
        <fullName evidence="1">Uncharacterized protein</fullName>
    </submittedName>
</protein>
<dbReference type="Proteomes" id="UP000807469">
    <property type="component" value="Unassembled WGS sequence"/>
</dbReference>
<comment type="caution">
    <text evidence="1">The sequence shown here is derived from an EMBL/GenBank/DDBJ whole genome shotgun (WGS) entry which is preliminary data.</text>
</comment>
<dbReference type="EMBL" id="MU155422">
    <property type="protein sequence ID" value="KAF9473702.1"/>
    <property type="molecule type" value="Genomic_DNA"/>
</dbReference>
<evidence type="ECO:0000313" key="2">
    <source>
        <dbReference type="Proteomes" id="UP000807469"/>
    </source>
</evidence>
<name>A0A9P5YPV9_9AGAR</name>
<accession>A0A9P5YPV9</accession>
<dbReference type="OrthoDB" id="3936150at2759"/>
<proteinExistence type="predicted"/>
<organism evidence="1 2">
    <name type="scientific">Pholiota conissans</name>
    <dbReference type="NCBI Taxonomy" id="109636"/>
    <lineage>
        <taxon>Eukaryota</taxon>
        <taxon>Fungi</taxon>
        <taxon>Dikarya</taxon>
        <taxon>Basidiomycota</taxon>
        <taxon>Agaricomycotina</taxon>
        <taxon>Agaricomycetes</taxon>
        <taxon>Agaricomycetidae</taxon>
        <taxon>Agaricales</taxon>
        <taxon>Agaricineae</taxon>
        <taxon>Strophariaceae</taxon>
        <taxon>Pholiota</taxon>
    </lineage>
</organism>
<keyword evidence="2" id="KW-1185">Reference proteome</keyword>
<sequence length="56" mass="5824">MAAANRIFGVMTQAPIIPLCADLSTSAPNYISGSIFLVCSGLALMLPRETRGKAAL</sequence>
<reference evidence="1" key="1">
    <citation type="submission" date="2020-11" db="EMBL/GenBank/DDBJ databases">
        <authorList>
            <consortium name="DOE Joint Genome Institute"/>
            <person name="Ahrendt S."/>
            <person name="Riley R."/>
            <person name="Andreopoulos W."/>
            <person name="Labutti K."/>
            <person name="Pangilinan J."/>
            <person name="Ruiz-Duenas F.J."/>
            <person name="Barrasa J.M."/>
            <person name="Sanchez-Garcia M."/>
            <person name="Camarero S."/>
            <person name="Miyauchi S."/>
            <person name="Serrano A."/>
            <person name="Linde D."/>
            <person name="Babiker R."/>
            <person name="Drula E."/>
            <person name="Ayuso-Fernandez I."/>
            <person name="Pacheco R."/>
            <person name="Padilla G."/>
            <person name="Ferreira P."/>
            <person name="Barriuso J."/>
            <person name="Kellner H."/>
            <person name="Castanera R."/>
            <person name="Alfaro M."/>
            <person name="Ramirez L."/>
            <person name="Pisabarro A.G."/>
            <person name="Kuo A."/>
            <person name="Tritt A."/>
            <person name="Lipzen A."/>
            <person name="He G."/>
            <person name="Yan M."/>
            <person name="Ng V."/>
            <person name="Cullen D."/>
            <person name="Martin F."/>
            <person name="Rosso M.-N."/>
            <person name="Henrissat B."/>
            <person name="Hibbett D."/>
            <person name="Martinez A.T."/>
            <person name="Grigoriev I.V."/>
        </authorList>
    </citation>
    <scope>NUCLEOTIDE SEQUENCE</scope>
    <source>
        <strain evidence="1">CIRM-BRFM 674</strain>
    </source>
</reference>
<dbReference type="AlphaFoldDB" id="A0A9P5YPV9"/>
<evidence type="ECO:0000313" key="1">
    <source>
        <dbReference type="EMBL" id="KAF9473702.1"/>
    </source>
</evidence>
<gene>
    <name evidence="1" type="ORF">BDN70DRAFT_885617</name>
</gene>